<dbReference type="InterPro" id="IPR037523">
    <property type="entry name" value="VOC_core"/>
</dbReference>
<reference evidence="4" key="3">
    <citation type="submission" date="2020-03" db="EMBL/GenBank/DDBJ databases">
        <title>Sequencing and Assembly of Multiple Reported Metal-Biooxidizing Members of the Extremely Thermoacidophilic Archaeal Family Sulfolobaceae.</title>
        <authorList>
            <person name="Counts J.A."/>
            <person name="Kelly R.M."/>
        </authorList>
    </citation>
    <scope>NUCLEOTIDE SEQUENCE [LARGE SCALE GENOMIC DNA]</scope>
    <source>
        <strain evidence="4">HO1-1</strain>
    </source>
</reference>
<keyword evidence="3" id="KW-0223">Dioxygenase</keyword>
<dbReference type="InterPro" id="IPR004360">
    <property type="entry name" value="Glyas_Fos-R_dOase_dom"/>
</dbReference>
<sequence length="314" mass="37029">MLDILRVSHVVYRVADLEKAVFFYRDLLGFVETERNGDEVFLRGVEEGQHHSLVLRKSSSPGLSYASLRVKRPEVLDEARERFDELGIRYRRAKERGVEDALLFEDPQGLPIMLYHDMEYVGDRRLKFHEYRGVTPVRIDHINFMVRDLDAEVEFYTKLLGFTETETFLDREGKKTVSWMTRIGHSHEIAIARSSRNVPGFHHATFYVHDVRDIIRAADIVSSAQMWDSLERGPGRHGVTQGFYVYLRDGDKNRIEFFTGDYFVLDPDKWKPIAWTWDQLRYRSDFWGREVPESWLHEWVPVEDITGKLRGWNN</sequence>
<dbReference type="Gene3D" id="3.10.180.10">
    <property type="entry name" value="2,3-Dihydroxybiphenyl 1,2-Dioxygenase, domain 1"/>
    <property type="match status" value="2"/>
</dbReference>
<dbReference type="PROSITE" id="PS00934">
    <property type="entry name" value="GLYOXALASE_I_1"/>
    <property type="match status" value="1"/>
</dbReference>
<name>A0A2U9IV77_9CREN</name>
<dbReference type="SUPFAM" id="SSF54593">
    <property type="entry name" value="Glyoxalase/Bleomycin resistance protein/Dihydroxybiphenyl dioxygenase"/>
    <property type="match status" value="1"/>
</dbReference>
<dbReference type="GO" id="GO:0046872">
    <property type="term" value="F:metal ion binding"/>
    <property type="evidence" value="ECO:0007669"/>
    <property type="project" value="UniProtKB-KW"/>
</dbReference>
<dbReference type="STRING" id="1293036.GCA_001315825_00678"/>
<organism evidence="3 4">
    <name type="scientific">Metallosphaera hakonensis JCM 8857 = DSM 7519</name>
    <dbReference type="NCBI Taxonomy" id="1293036"/>
    <lineage>
        <taxon>Archaea</taxon>
        <taxon>Thermoproteota</taxon>
        <taxon>Thermoprotei</taxon>
        <taxon>Sulfolobales</taxon>
        <taxon>Sulfolobaceae</taxon>
        <taxon>Metallosphaera</taxon>
    </lineage>
</organism>
<dbReference type="AlphaFoldDB" id="A0A2U9IV77"/>
<reference evidence="3 4" key="1">
    <citation type="submission" date="2018-05" db="EMBL/GenBank/DDBJ databases">
        <title>Complete Genome Sequences of Extremely Thermoacidophilic, Metal-Mobilizing Type-Strain Members of the Archaeal Family Sulfolobaceae: Acidianus brierleyi DSM-1651T, Acidianus sulfidivorans DSM-18786T, Metallosphaera hakonensis DSM-7519T, and Metallosphaera prunae DSM-10039T.</title>
        <authorList>
            <person name="Counts J.A."/>
            <person name="Kelly R.M."/>
        </authorList>
    </citation>
    <scope>NUCLEOTIDE SEQUENCE [LARGE SCALE GENOMIC DNA]</scope>
    <source>
        <strain evidence="3 4">HO1-1</strain>
    </source>
</reference>
<dbReference type="GO" id="GO:0004462">
    <property type="term" value="F:lactoylglutathione lyase activity"/>
    <property type="evidence" value="ECO:0007669"/>
    <property type="project" value="InterPro"/>
</dbReference>
<evidence type="ECO:0000313" key="3">
    <source>
        <dbReference type="EMBL" id="AWR99928.1"/>
    </source>
</evidence>
<dbReference type="InterPro" id="IPR029068">
    <property type="entry name" value="Glyas_Bleomycin-R_OHBP_Dase"/>
</dbReference>
<dbReference type="GeneID" id="36835633"/>
<keyword evidence="1" id="KW-0479">Metal-binding</keyword>
<reference evidence="4" key="2">
    <citation type="submission" date="2020-03" db="EMBL/GenBank/DDBJ databases">
        <title>Complete Genome Sequences of Extremely Thermoacidophilic, Metal-Mobilizing Type-Strain Members of the Archaeal Family Sulfolobaceae: Acidianus brierleyi DSM-1651T, Acidianus sulfidivorans DSM-18786T, Metallosphaera hakonensis DSM-7519T, and Metallosphaera prunae DSM-10039T.</title>
        <authorList>
            <person name="Counts J.A."/>
            <person name="Kelly R.M."/>
        </authorList>
    </citation>
    <scope>NUCLEOTIDE SEQUENCE [LARGE SCALE GENOMIC DNA]</scope>
    <source>
        <strain evidence="4">HO1-1</strain>
    </source>
</reference>
<proteinExistence type="predicted"/>
<dbReference type="PROSITE" id="PS51819">
    <property type="entry name" value="VOC"/>
    <property type="match status" value="2"/>
</dbReference>
<dbReference type="RefSeq" id="WP_110369442.1">
    <property type="nucleotide sequence ID" value="NZ_CP029287.2"/>
</dbReference>
<dbReference type="InterPro" id="IPR050383">
    <property type="entry name" value="GlyoxalaseI/FosfomycinResist"/>
</dbReference>
<evidence type="ECO:0000313" key="4">
    <source>
        <dbReference type="Proteomes" id="UP000247586"/>
    </source>
</evidence>
<dbReference type="PANTHER" id="PTHR21366">
    <property type="entry name" value="GLYOXALASE FAMILY PROTEIN"/>
    <property type="match status" value="1"/>
</dbReference>
<evidence type="ECO:0000259" key="2">
    <source>
        <dbReference type="PROSITE" id="PS51819"/>
    </source>
</evidence>
<dbReference type="KEGG" id="mhk:DFR87_09785"/>
<dbReference type="NCBIfam" id="TIGR02295">
    <property type="entry name" value="HpaD"/>
    <property type="match status" value="1"/>
</dbReference>
<protein>
    <submittedName>
        <fullName evidence="3">3,4-dihydroxyphenylacetate 2,3-dioxygenase</fullName>
    </submittedName>
</protein>
<dbReference type="EMBL" id="CP029287">
    <property type="protein sequence ID" value="AWR99928.1"/>
    <property type="molecule type" value="Genomic_DNA"/>
</dbReference>
<feature type="domain" description="VOC" evidence="2">
    <location>
        <begin position="6"/>
        <end position="117"/>
    </location>
</feature>
<feature type="domain" description="VOC" evidence="2">
    <location>
        <begin position="138"/>
        <end position="260"/>
    </location>
</feature>
<dbReference type="Proteomes" id="UP000247586">
    <property type="component" value="Chromosome"/>
</dbReference>
<gene>
    <name evidence="3" type="primary">hpaD</name>
    <name evidence="3" type="ORF">DFR87_09785</name>
</gene>
<dbReference type="Pfam" id="PF00903">
    <property type="entry name" value="Glyoxalase"/>
    <property type="match status" value="2"/>
</dbReference>
<dbReference type="GO" id="GO:0051213">
    <property type="term" value="F:dioxygenase activity"/>
    <property type="evidence" value="ECO:0007669"/>
    <property type="project" value="UniProtKB-KW"/>
</dbReference>
<keyword evidence="4" id="KW-1185">Reference proteome</keyword>
<dbReference type="InterPro" id="IPR018146">
    <property type="entry name" value="Glyoxalase_1_CS"/>
</dbReference>
<dbReference type="OrthoDB" id="37941at2157"/>
<evidence type="ECO:0000256" key="1">
    <source>
        <dbReference type="ARBA" id="ARBA00022723"/>
    </source>
</evidence>
<dbReference type="InterPro" id="IPR011981">
    <property type="entry name" value="DHPA_dOase_Mn/Fe"/>
</dbReference>
<accession>A0A2U9IV77</accession>
<keyword evidence="3" id="KW-0560">Oxidoreductase</keyword>
<dbReference type="PANTHER" id="PTHR21366:SF27">
    <property type="entry name" value="GLYOXALASE-LIKE DOMAIN-CONTAINING PROTEIN"/>
    <property type="match status" value="1"/>
</dbReference>